<sequence>MALCYLYALCVWIGLLHPSLGTGFVYRFPGITLQRQRLHSEQSSGAGPPGPGSSLRNWCQYTVSRTVPCKVHNGTETSVQRVMQACRWPGPCNKAISYRTVIKPSFKITYKQITALEWRCCPGFVGLECREECMNCTSFNSMNSRIKAIESKIKLLEEGQSPPPEVKLPDGSTGNEVDTRRPTPPPYLPPVPGARGPPGPVGPPGPAGPQGIPGPSGRTGDQGAPGEKGDRGLPGETGQPGSPGLPGPPGPPVSGSFPLPIRGDVFHTAEDLNSQVLTAPEIRAGPPGPAGPAGPSGAPGERGPEGNPGLPGPDGKDGVPGRPGSPGPKGDPGERGSLGARGEPGLPGTPGPKGEPGVGLNDGEAVQQLREALKILAERVLILEHMIGIHENSEGSGFGSISDLLSFSSLKTKRRQPIQTFPQAPVLNGRQRRVPL</sequence>
<keyword evidence="4 7" id="KW-0732">Signal</keyword>
<gene>
    <name evidence="9" type="ORF">ATANTOWER_014382</name>
</gene>
<evidence type="ECO:0000256" key="2">
    <source>
        <dbReference type="ARBA" id="ARBA00022525"/>
    </source>
</evidence>
<feature type="compositionally biased region" description="Pro residues" evidence="6">
    <location>
        <begin position="243"/>
        <end position="252"/>
    </location>
</feature>
<protein>
    <recommendedName>
        <fullName evidence="8">EMI domain-containing protein</fullName>
    </recommendedName>
</protein>
<dbReference type="Pfam" id="PF01391">
    <property type="entry name" value="Collagen"/>
    <property type="match status" value="2"/>
</dbReference>
<keyword evidence="2" id="KW-0964">Secreted</keyword>
<comment type="subcellular location">
    <subcellularLocation>
        <location evidence="1">Secreted</location>
        <location evidence="1">Extracellular space</location>
        <location evidence="1">Extracellular matrix</location>
    </subcellularLocation>
</comment>
<comment type="caution">
    <text evidence="9">The sequence shown here is derived from an EMBL/GenBank/DDBJ whole genome shotgun (WGS) entry which is preliminary data.</text>
</comment>
<feature type="region of interest" description="Disordered" evidence="6">
    <location>
        <begin position="158"/>
        <end position="262"/>
    </location>
</feature>
<feature type="chain" id="PRO_5045058024" description="EMI domain-containing protein" evidence="7">
    <location>
        <begin position="22"/>
        <end position="436"/>
    </location>
</feature>
<proteinExistence type="predicted"/>
<evidence type="ECO:0000256" key="7">
    <source>
        <dbReference type="SAM" id="SignalP"/>
    </source>
</evidence>
<evidence type="ECO:0000313" key="9">
    <source>
        <dbReference type="EMBL" id="MED6237704.1"/>
    </source>
</evidence>
<keyword evidence="10" id="KW-1185">Reference proteome</keyword>
<dbReference type="EMBL" id="JAHUTI010019670">
    <property type="protein sequence ID" value="MED6237704.1"/>
    <property type="molecule type" value="Genomic_DNA"/>
</dbReference>
<keyword evidence="5" id="KW-1015">Disulfide bond</keyword>
<reference evidence="9 10" key="1">
    <citation type="submission" date="2021-07" db="EMBL/GenBank/DDBJ databases">
        <authorList>
            <person name="Palmer J.M."/>
        </authorList>
    </citation>
    <scope>NUCLEOTIDE SEQUENCE [LARGE SCALE GENOMIC DNA]</scope>
    <source>
        <strain evidence="9 10">AT_MEX2019</strain>
        <tissue evidence="9">Muscle</tissue>
    </source>
</reference>
<evidence type="ECO:0000313" key="10">
    <source>
        <dbReference type="Proteomes" id="UP001345963"/>
    </source>
</evidence>
<accession>A0ABU7AIZ6</accession>
<feature type="region of interest" description="Disordered" evidence="6">
    <location>
        <begin position="280"/>
        <end position="361"/>
    </location>
</feature>
<evidence type="ECO:0000256" key="1">
    <source>
        <dbReference type="ARBA" id="ARBA00004498"/>
    </source>
</evidence>
<feature type="domain" description="EMI" evidence="8">
    <location>
        <begin position="55"/>
        <end position="131"/>
    </location>
</feature>
<evidence type="ECO:0000256" key="3">
    <source>
        <dbReference type="ARBA" id="ARBA00022530"/>
    </source>
</evidence>
<dbReference type="InterPro" id="IPR011489">
    <property type="entry name" value="EMI_domain"/>
</dbReference>
<dbReference type="Proteomes" id="UP001345963">
    <property type="component" value="Unassembled WGS sequence"/>
</dbReference>
<feature type="signal peptide" evidence="7">
    <location>
        <begin position="1"/>
        <end position="21"/>
    </location>
</feature>
<dbReference type="InterPro" id="IPR008160">
    <property type="entry name" value="Collagen"/>
</dbReference>
<dbReference type="PROSITE" id="PS51041">
    <property type="entry name" value="EMI"/>
    <property type="match status" value="1"/>
</dbReference>
<evidence type="ECO:0000259" key="8">
    <source>
        <dbReference type="PROSITE" id="PS51041"/>
    </source>
</evidence>
<evidence type="ECO:0000256" key="4">
    <source>
        <dbReference type="ARBA" id="ARBA00022729"/>
    </source>
</evidence>
<dbReference type="Pfam" id="PF07546">
    <property type="entry name" value="EMI"/>
    <property type="match status" value="1"/>
</dbReference>
<name>A0ABU7AIZ6_9TELE</name>
<keyword evidence="3" id="KW-0272">Extracellular matrix</keyword>
<feature type="compositionally biased region" description="Pro residues" evidence="6">
    <location>
        <begin position="182"/>
        <end position="207"/>
    </location>
</feature>
<evidence type="ECO:0000256" key="6">
    <source>
        <dbReference type="SAM" id="MobiDB-lite"/>
    </source>
</evidence>
<organism evidence="9 10">
    <name type="scientific">Ataeniobius toweri</name>
    <dbReference type="NCBI Taxonomy" id="208326"/>
    <lineage>
        <taxon>Eukaryota</taxon>
        <taxon>Metazoa</taxon>
        <taxon>Chordata</taxon>
        <taxon>Craniata</taxon>
        <taxon>Vertebrata</taxon>
        <taxon>Euteleostomi</taxon>
        <taxon>Actinopterygii</taxon>
        <taxon>Neopterygii</taxon>
        <taxon>Teleostei</taxon>
        <taxon>Neoteleostei</taxon>
        <taxon>Acanthomorphata</taxon>
        <taxon>Ovalentaria</taxon>
        <taxon>Atherinomorphae</taxon>
        <taxon>Cyprinodontiformes</taxon>
        <taxon>Goodeidae</taxon>
        <taxon>Ataeniobius</taxon>
    </lineage>
</organism>
<evidence type="ECO:0000256" key="5">
    <source>
        <dbReference type="ARBA" id="ARBA00023157"/>
    </source>
</evidence>
<dbReference type="PANTHER" id="PTHR15427">
    <property type="entry name" value="EMILIN ELASTIN MICROFIBRIL INTERFACE-LOCATED PROTEIN ELASTIN MICROFIBRIL INTERFACER"/>
    <property type="match status" value="1"/>
</dbReference>
<dbReference type="InterPro" id="IPR050392">
    <property type="entry name" value="Collagen/C1q_domain"/>
</dbReference>
<dbReference type="PANTHER" id="PTHR15427:SF23">
    <property type="entry name" value="EMI DOMAIN-CONTAINING PROTEIN 1"/>
    <property type="match status" value="1"/>
</dbReference>